<keyword evidence="6 9" id="KW-0472">Membrane</keyword>
<feature type="transmembrane region" description="Helical" evidence="9">
    <location>
        <begin position="332"/>
        <end position="357"/>
    </location>
</feature>
<dbReference type="Pfam" id="PF00571">
    <property type="entry name" value="CBS"/>
    <property type="match status" value="2"/>
</dbReference>
<dbReference type="GO" id="GO:0010008">
    <property type="term" value="C:endosome membrane"/>
    <property type="evidence" value="ECO:0007669"/>
    <property type="project" value="UniProtKB-SubCell"/>
</dbReference>
<accession>A0A914XE85</accession>
<keyword evidence="7 9" id="KW-0868">Chloride</keyword>
<dbReference type="AlphaFoldDB" id="A0A914XE85"/>
<dbReference type="SUPFAM" id="SSF54631">
    <property type="entry name" value="CBS-domain pair"/>
    <property type="match status" value="1"/>
</dbReference>
<evidence type="ECO:0000256" key="7">
    <source>
        <dbReference type="ARBA" id="ARBA00023214"/>
    </source>
</evidence>
<keyword evidence="4 9" id="KW-1133">Transmembrane helix</keyword>
<proteinExistence type="inferred from homology"/>
<dbReference type="InterPro" id="IPR000644">
    <property type="entry name" value="CBS_dom"/>
</dbReference>
<evidence type="ECO:0000256" key="5">
    <source>
        <dbReference type="ARBA" id="ARBA00023065"/>
    </source>
</evidence>
<evidence type="ECO:0000256" key="2">
    <source>
        <dbReference type="ARBA" id="ARBA00022448"/>
    </source>
</evidence>
<organism evidence="12 13">
    <name type="scientific">Plectus sambesii</name>
    <dbReference type="NCBI Taxonomy" id="2011161"/>
    <lineage>
        <taxon>Eukaryota</taxon>
        <taxon>Metazoa</taxon>
        <taxon>Ecdysozoa</taxon>
        <taxon>Nematoda</taxon>
        <taxon>Chromadorea</taxon>
        <taxon>Plectida</taxon>
        <taxon>Plectina</taxon>
        <taxon>Plectoidea</taxon>
        <taxon>Plectidae</taxon>
        <taxon>Plectus</taxon>
    </lineage>
</organism>
<evidence type="ECO:0000256" key="4">
    <source>
        <dbReference type="ARBA" id="ARBA00022989"/>
    </source>
</evidence>
<feature type="transmembrane region" description="Helical" evidence="9">
    <location>
        <begin position="555"/>
        <end position="574"/>
    </location>
</feature>
<evidence type="ECO:0000256" key="6">
    <source>
        <dbReference type="ARBA" id="ARBA00023136"/>
    </source>
</evidence>
<comment type="caution">
    <text evidence="9">Lacks conserved residue(s) required for the propagation of feature annotation.</text>
</comment>
<keyword evidence="5 9" id="KW-0406">Ion transport</keyword>
<evidence type="ECO:0000256" key="1">
    <source>
        <dbReference type="ARBA" id="ARBA00004337"/>
    </source>
</evidence>
<feature type="transmembrane region" description="Helical" evidence="9">
    <location>
        <begin position="255"/>
        <end position="279"/>
    </location>
</feature>
<dbReference type="GO" id="GO:0005769">
    <property type="term" value="C:early endosome"/>
    <property type="evidence" value="ECO:0007669"/>
    <property type="project" value="TreeGrafter"/>
</dbReference>
<evidence type="ECO:0000256" key="3">
    <source>
        <dbReference type="ARBA" id="ARBA00022692"/>
    </source>
</evidence>
<dbReference type="PRINTS" id="PR00762">
    <property type="entry name" value="CLCHANNEL"/>
</dbReference>
<evidence type="ECO:0000313" key="13">
    <source>
        <dbReference type="WBParaSite" id="PSAMB.scaffold726size42673.g8238.t1"/>
    </source>
</evidence>
<evidence type="ECO:0000256" key="8">
    <source>
        <dbReference type="PROSITE-ProRule" id="PRU00703"/>
    </source>
</evidence>
<feature type="transmembrane region" description="Helical" evidence="9">
    <location>
        <begin position="153"/>
        <end position="175"/>
    </location>
</feature>
<dbReference type="SUPFAM" id="SSF81340">
    <property type="entry name" value="Clc chloride channel"/>
    <property type="match status" value="1"/>
</dbReference>
<dbReference type="Gene3D" id="3.10.580.20">
    <property type="match status" value="1"/>
</dbReference>
<keyword evidence="3 9" id="KW-0812">Transmembrane</keyword>
<dbReference type="CDD" id="cd04591">
    <property type="entry name" value="CBS_pair_voltage-gated_CLC_euk_bac"/>
    <property type="match status" value="1"/>
</dbReference>
<dbReference type="PROSITE" id="PS51371">
    <property type="entry name" value="CBS"/>
    <property type="match status" value="2"/>
</dbReference>
<dbReference type="Pfam" id="PF00654">
    <property type="entry name" value="Voltage_CLC"/>
    <property type="match status" value="1"/>
</dbReference>
<dbReference type="GO" id="GO:0005886">
    <property type="term" value="C:plasma membrane"/>
    <property type="evidence" value="ECO:0007669"/>
    <property type="project" value="TreeGrafter"/>
</dbReference>
<comment type="similarity">
    <text evidence="9">Belongs to the chloride channel (TC 2.A.49) family.</text>
</comment>
<dbReference type="InterPro" id="IPR014743">
    <property type="entry name" value="Cl-channel_core"/>
</dbReference>
<dbReference type="FunFam" id="1.10.3080.10:FF:000011">
    <property type="entry name" value="Chloride channel protein"/>
    <property type="match status" value="1"/>
</dbReference>
<keyword evidence="2 9" id="KW-0813">Transport</keyword>
<evidence type="ECO:0000313" key="12">
    <source>
        <dbReference type="Proteomes" id="UP000887566"/>
    </source>
</evidence>
<dbReference type="CDD" id="cd03684">
    <property type="entry name" value="ClC_3_like"/>
    <property type="match status" value="1"/>
</dbReference>
<reference evidence="13" key="1">
    <citation type="submission" date="2022-11" db="UniProtKB">
        <authorList>
            <consortium name="WormBaseParasite"/>
        </authorList>
    </citation>
    <scope>IDENTIFICATION</scope>
</reference>
<evidence type="ECO:0000259" key="11">
    <source>
        <dbReference type="PROSITE" id="PS51371"/>
    </source>
</evidence>
<feature type="region of interest" description="Disordered" evidence="10">
    <location>
        <begin position="790"/>
        <end position="812"/>
    </location>
</feature>
<evidence type="ECO:0000256" key="10">
    <source>
        <dbReference type="SAM" id="MobiDB-lite"/>
    </source>
</evidence>
<dbReference type="Gene3D" id="3.90.1280.20">
    <property type="match status" value="1"/>
</dbReference>
<keyword evidence="8" id="KW-0129">CBS domain</keyword>
<dbReference type="PANTHER" id="PTHR45711:SF6">
    <property type="entry name" value="CHLORIDE CHANNEL PROTEIN"/>
    <property type="match status" value="1"/>
</dbReference>
<protein>
    <recommendedName>
        <fullName evidence="9">Chloride channel protein</fullName>
    </recommendedName>
</protein>
<dbReference type="GO" id="GO:0005794">
    <property type="term" value="C:Golgi apparatus"/>
    <property type="evidence" value="ECO:0007669"/>
    <property type="project" value="TreeGrafter"/>
</dbReference>
<feature type="region of interest" description="Disordered" evidence="10">
    <location>
        <begin position="1"/>
        <end position="23"/>
    </location>
</feature>
<evidence type="ECO:0000256" key="9">
    <source>
        <dbReference type="RuleBase" id="RU361221"/>
    </source>
</evidence>
<dbReference type="SMART" id="SM00116">
    <property type="entry name" value="CBS"/>
    <property type="match status" value="2"/>
</dbReference>
<feature type="transmembrane region" description="Helical" evidence="9">
    <location>
        <begin position="513"/>
        <end position="535"/>
    </location>
</feature>
<feature type="domain" description="CBS" evidence="11">
    <location>
        <begin position="737"/>
        <end position="797"/>
    </location>
</feature>
<dbReference type="Gene3D" id="1.10.3080.10">
    <property type="entry name" value="Clc chloride channel"/>
    <property type="match status" value="1"/>
</dbReference>
<dbReference type="InterPro" id="IPR046342">
    <property type="entry name" value="CBS_dom_sf"/>
</dbReference>
<dbReference type="GO" id="GO:0008021">
    <property type="term" value="C:synaptic vesicle"/>
    <property type="evidence" value="ECO:0007669"/>
    <property type="project" value="TreeGrafter"/>
</dbReference>
<keyword evidence="12" id="KW-1185">Reference proteome</keyword>
<feature type="domain" description="CBS" evidence="11">
    <location>
        <begin position="607"/>
        <end position="674"/>
    </location>
</feature>
<sequence>MLLKKKKKEGESNTEPVAPATTDPFEKFRSIDWLREWTRDRQREKHFAKRHKSPVVRKLHKLWGTNSGWICVFMVGLSIGALGGLITLGTRYMSDLKNGVCLDRFWLDQQLCCRWQNDTLFVTDVCDEWKTWPEVLGIGVSKNQSFWDYTVEFLFFCIIAAFLTTWAALLVYMFAPYASGSGIPEVKCILSGAILRGYLGKMTLFVKTISLTLVAASVLSLGKEGPLVHLASCLGNIYADLFPKYGRNEAKKREILSASAAAGVAAAFGAPVGGVLFSLEEASYYFSVKTMARSFLSALIASVVVRLANPFGTYQTPLFFVDYRMSWSFLEMIPFILLGIFGALIGCLFIVANLKWCKVRKTTRLGKHPVIEVLVVTIFMAAVAYHNPYTRKATSALIQELFDRCNYGGQPTDLCNYVNITSDSGEPLLTADNYGHTGGLGPNLKSALWKLALALVCKLIFTVFTFGMKIPAGLFIPSIAMGSIAGRLMGIGMEQLVLTWQGNSPWLKEHCQVGVDCVMPGLYALIGAAAVLVGVTRMTVSLVVIMFELTGSLEFVVPAMVTVLITNWLGAYIYERGIYDAHIHQNGYPFLDGREKFESTTPVKAVMNPRPGGVPLRVVSQDTVTLGDIEQMLKDTHYNGYPVVDNEIDNNLIGFVERTDLKLLLNYYAHNGEIGKGHHSSQSTVRSNSLSATSIESALNDLTVYSAFSNATTTNASNSRGQLGEKTASLHIPNKLMDTTPLSIDGEMPMEKVVDMFIKLGGRHILVTKKGRLLGLITRKDATRYVREVEEQGSDDEHESEEIELIGEPKPNEVNNGGIEYIRL</sequence>
<comment type="subcellular location">
    <subcellularLocation>
        <location evidence="1">Endosome membrane</location>
        <topology evidence="1">Multi-pass membrane protein</topology>
    </subcellularLocation>
    <subcellularLocation>
        <location evidence="9">Membrane</location>
        <topology evidence="9">Multi-pass membrane protein</topology>
    </subcellularLocation>
</comment>
<dbReference type="GO" id="GO:0005247">
    <property type="term" value="F:voltage-gated chloride channel activity"/>
    <property type="evidence" value="ECO:0007669"/>
    <property type="project" value="TreeGrafter"/>
</dbReference>
<dbReference type="WBParaSite" id="PSAMB.scaffold726size42673.g8238.t1">
    <property type="protein sequence ID" value="PSAMB.scaffold726size42673.g8238.t1"/>
    <property type="gene ID" value="PSAMB.scaffold726size42673.g8238"/>
</dbReference>
<dbReference type="InterPro" id="IPR001807">
    <property type="entry name" value="ClC"/>
</dbReference>
<feature type="compositionally biased region" description="Acidic residues" evidence="10">
    <location>
        <begin position="791"/>
        <end position="805"/>
    </location>
</feature>
<name>A0A914XE85_9BILA</name>
<dbReference type="Proteomes" id="UP000887566">
    <property type="component" value="Unplaced"/>
</dbReference>
<dbReference type="PANTHER" id="PTHR45711">
    <property type="entry name" value="CHLORIDE CHANNEL PROTEIN"/>
    <property type="match status" value="1"/>
</dbReference>
<feature type="transmembrane region" description="Helical" evidence="9">
    <location>
        <begin position="67"/>
        <end position="88"/>
    </location>
</feature>